<evidence type="ECO:0000313" key="1">
    <source>
        <dbReference type="EMBL" id="KAK3763600.1"/>
    </source>
</evidence>
<keyword evidence="2" id="KW-1185">Reference proteome</keyword>
<proteinExistence type="predicted"/>
<gene>
    <name evidence="1" type="ORF">RRG08_057023</name>
</gene>
<accession>A0AAE0Z6L1</accession>
<comment type="caution">
    <text evidence="1">The sequence shown here is derived from an EMBL/GenBank/DDBJ whole genome shotgun (WGS) entry which is preliminary data.</text>
</comment>
<dbReference type="Proteomes" id="UP001283361">
    <property type="component" value="Unassembled WGS sequence"/>
</dbReference>
<name>A0AAE0Z6L1_9GAST</name>
<dbReference type="AlphaFoldDB" id="A0AAE0Z6L1"/>
<dbReference type="EMBL" id="JAWDGP010004530">
    <property type="protein sequence ID" value="KAK3763600.1"/>
    <property type="molecule type" value="Genomic_DNA"/>
</dbReference>
<reference evidence="1" key="1">
    <citation type="journal article" date="2023" name="G3 (Bethesda)">
        <title>A reference genome for the long-term kleptoplast-retaining sea slug Elysia crispata morphotype clarki.</title>
        <authorList>
            <person name="Eastman K.E."/>
            <person name="Pendleton A.L."/>
            <person name="Shaikh M.A."/>
            <person name="Suttiyut T."/>
            <person name="Ogas R."/>
            <person name="Tomko P."/>
            <person name="Gavelis G."/>
            <person name="Widhalm J.R."/>
            <person name="Wisecaver J.H."/>
        </authorList>
    </citation>
    <scope>NUCLEOTIDE SEQUENCE</scope>
    <source>
        <strain evidence="1">ECLA1</strain>
    </source>
</reference>
<protein>
    <submittedName>
        <fullName evidence="1">Uncharacterized protein</fullName>
    </submittedName>
</protein>
<sequence>MGRGVTYRIFYAENLKIEKAQKLERVIIPKAHGLDMRRVMWKQGHWVPACQGRLEPALAESRAARLITPPCRPPGQSPVIPAAGGTRRALAALTANDTRFPAPATLVNAFARTER</sequence>
<organism evidence="1 2">
    <name type="scientific">Elysia crispata</name>
    <name type="common">lettuce slug</name>
    <dbReference type="NCBI Taxonomy" id="231223"/>
    <lineage>
        <taxon>Eukaryota</taxon>
        <taxon>Metazoa</taxon>
        <taxon>Spiralia</taxon>
        <taxon>Lophotrochozoa</taxon>
        <taxon>Mollusca</taxon>
        <taxon>Gastropoda</taxon>
        <taxon>Heterobranchia</taxon>
        <taxon>Euthyneura</taxon>
        <taxon>Panpulmonata</taxon>
        <taxon>Sacoglossa</taxon>
        <taxon>Placobranchoidea</taxon>
        <taxon>Plakobranchidae</taxon>
        <taxon>Elysia</taxon>
    </lineage>
</organism>
<evidence type="ECO:0000313" key="2">
    <source>
        <dbReference type="Proteomes" id="UP001283361"/>
    </source>
</evidence>